<dbReference type="InterPro" id="IPR024079">
    <property type="entry name" value="MetalloPept_cat_dom_sf"/>
</dbReference>
<evidence type="ECO:0000313" key="2">
    <source>
        <dbReference type="Proteomes" id="UP000184383"/>
    </source>
</evidence>
<dbReference type="OrthoDB" id="406838at2759"/>
<feature type="non-terminal residue" evidence="1">
    <location>
        <position position="248"/>
    </location>
</feature>
<reference evidence="2" key="1">
    <citation type="journal article" date="2017" name="Genome Biol.">
        <title>Comparative genomics reveals high biological diversity and specific adaptations in the industrially and medically important fungal genus Aspergillus.</title>
        <authorList>
            <person name="de Vries R.P."/>
            <person name="Riley R."/>
            <person name="Wiebenga A."/>
            <person name="Aguilar-Osorio G."/>
            <person name="Amillis S."/>
            <person name="Uchima C.A."/>
            <person name="Anderluh G."/>
            <person name="Asadollahi M."/>
            <person name="Askin M."/>
            <person name="Barry K."/>
            <person name="Battaglia E."/>
            <person name="Bayram O."/>
            <person name="Benocci T."/>
            <person name="Braus-Stromeyer S.A."/>
            <person name="Caldana C."/>
            <person name="Canovas D."/>
            <person name="Cerqueira G.C."/>
            <person name="Chen F."/>
            <person name="Chen W."/>
            <person name="Choi C."/>
            <person name="Clum A."/>
            <person name="Dos Santos R.A."/>
            <person name="Damasio A.R."/>
            <person name="Diallinas G."/>
            <person name="Emri T."/>
            <person name="Fekete E."/>
            <person name="Flipphi M."/>
            <person name="Freyberg S."/>
            <person name="Gallo A."/>
            <person name="Gournas C."/>
            <person name="Habgood R."/>
            <person name="Hainaut M."/>
            <person name="Harispe M.L."/>
            <person name="Henrissat B."/>
            <person name="Hilden K.S."/>
            <person name="Hope R."/>
            <person name="Hossain A."/>
            <person name="Karabika E."/>
            <person name="Karaffa L."/>
            <person name="Karanyi Z."/>
            <person name="Krasevec N."/>
            <person name="Kuo A."/>
            <person name="Kusch H."/>
            <person name="LaButti K."/>
            <person name="Lagendijk E.L."/>
            <person name="Lapidus A."/>
            <person name="Levasseur A."/>
            <person name="Lindquist E."/>
            <person name="Lipzen A."/>
            <person name="Logrieco A.F."/>
            <person name="MacCabe A."/>
            <person name="Maekelae M.R."/>
            <person name="Malavazi I."/>
            <person name="Melin P."/>
            <person name="Meyer V."/>
            <person name="Mielnichuk N."/>
            <person name="Miskei M."/>
            <person name="Molnar A.P."/>
            <person name="Mule G."/>
            <person name="Ngan C.Y."/>
            <person name="Orejas M."/>
            <person name="Orosz E."/>
            <person name="Ouedraogo J.P."/>
            <person name="Overkamp K.M."/>
            <person name="Park H.-S."/>
            <person name="Perrone G."/>
            <person name="Piumi F."/>
            <person name="Punt P.J."/>
            <person name="Ram A.F."/>
            <person name="Ramon A."/>
            <person name="Rauscher S."/>
            <person name="Record E."/>
            <person name="Riano-Pachon D.M."/>
            <person name="Robert V."/>
            <person name="Roehrig J."/>
            <person name="Ruller R."/>
            <person name="Salamov A."/>
            <person name="Salih N.S."/>
            <person name="Samson R.A."/>
            <person name="Sandor E."/>
            <person name="Sanguinetti M."/>
            <person name="Schuetze T."/>
            <person name="Sepcic K."/>
            <person name="Shelest E."/>
            <person name="Sherlock G."/>
            <person name="Sophianopoulou V."/>
            <person name="Squina F.M."/>
            <person name="Sun H."/>
            <person name="Susca A."/>
            <person name="Todd R.B."/>
            <person name="Tsang A."/>
            <person name="Unkles S.E."/>
            <person name="van de Wiele N."/>
            <person name="van Rossen-Uffink D."/>
            <person name="Oliveira J.V."/>
            <person name="Vesth T.C."/>
            <person name="Visser J."/>
            <person name="Yu J.-H."/>
            <person name="Zhou M."/>
            <person name="Andersen M.R."/>
            <person name="Archer D.B."/>
            <person name="Baker S.E."/>
            <person name="Benoit I."/>
            <person name="Brakhage A.A."/>
            <person name="Braus G.H."/>
            <person name="Fischer R."/>
            <person name="Frisvad J.C."/>
            <person name="Goldman G.H."/>
            <person name="Houbraken J."/>
            <person name="Oakley B."/>
            <person name="Pocsi I."/>
            <person name="Scazzocchio C."/>
            <person name="Seiboth B."/>
            <person name="vanKuyk P.A."/>
            <person name="Wortman J."/>
            <person name="Dyer P.S."/>
            <person name="Grigoriev I.V."/>
        </authorList>
    </citation>
    <scope>NUCLEOTIDE SEQUENCE [LARGE SCALE GENOMIC DNA]</scope>
    <source>
        <strain evidence="2">DTO 134E9</strain>
    </source>
</reference>
<dbReference type="VEuPathDB" id="FungiDB:ASPWEDRAFT_74897"/>
<dbReference type="GeneID" id="63755378"/>
<sequence>PNMSHPPTIKPDTDTKIERITKWKSAVGPSSLATLPAGHTNPRVSAMITHHSSNNVSIAASEYHCITESKPAANLPRANIPSLQVGLNKIVNRWKVPNTVNFAAYAKGYPTDDARVYAAQMLNDACKDWNALQLGVSFKWVTKIEDAAFVLAYGGDQGSTLARSFFPNDDDLSTVYVYKRAFEPGYVNYMKNVFLHELGHVLGLRHEFAPEQEGDTVQLGVRNEDSVMSYSFPPEMQKSDESSTKEFY</sequence>
<dbReference type="Gene3D" id="3.40.390.10">
    <property type="entry name" value="Collagenase (Catalytic Domain)"/>
    <property type="match status" value="1"/>
</dbReference>
<keyword evidence="2" id="KW-1185">Reference proteome</keyword>
<organism evidence="1 2">
    <name type="scientific">Aspergillus wentii DTO 134E9</name>
    <dbReference type="NCBI Taxonomy" id="1073089"/>
    <lineage>
        <taxon>Eukaryota</taxon>
        <taxon>Fungi</taxon>
        <taxon>Dikarya</taxon>
        <taxon>Ascomycota</taxon>
        <taxon>Pezizomycotina</taxon>
        <taxon>Eurotiomycetes</taxon>
        <taxon>Eurotiomycetidae</taxon>
        <taxon>Eurotiales</taxon>
        <taxon>Aspergillaceae</taxon>
        <taxon>Aspergillus</taxon>
        <taxon>Aspergillus subgen. Cremei</taxon>
    </lineage>
</organism>
<dbReference type="GO" id="GO:0008237">
    <property type="term" value="F:metallopeptidase activity"/>
    <property type="evidence" value="ECO:0007669"/>
    <property type="project" value="InterPro"/>
</dbReference>
<dbReference type="RefSeq" id="XP_040689073.1">
    <property type="nucleotide sequence ID" value="XM_040839530.1"/>
</dbReference>
<evidence type="ECO:0000313" key="1">
    <source>
        <dbReference type="EMBL" id="OJJ35397.1"/>
    </source>
</evidence>
<proteinExistence type="predicted"/>
<dbReference type="AlphaFoldDB" id="A0A1L9RKM7"/>
<gene>
    <name evidence="1" type="ORF">ASPWEDRAFT_74897</name>
</gene>
<dbReference type="EMBL" id="KV878212">
    <property type="protein sequence ID" value="OJJ35397.1"/>
    <property type="molecule type" value="Genomic_DNA"/>
</dbReference>
<dbReference type="STRING" id="1073089.A0A1L9RKM7"/>
<protein>
    <recommendedName>
        <fullName evidence="3">Peptidase metallopeptidase domain-containing protein</fullName>
    </recommendedName>
</protein>
<accession>A0A1L9RKM7</accession>
<dbReference type="Proteomes" id="UP000184383">
    <property type="component" value="Unassembled WGS sequence"/>
</dbReference>
<feature type="non-terminal residue" evidence="1">
    <location>
        <position position="1"/>
    </location>
</feature>
<name>A0A1L9RKM7_ASPWE</name>
<dbReference type="SUPFAM" id="SSF55486">
    <property type="entry name" value="Metalloproteases ('zincins'), catalytic domain"/>
    <property type="match status" value="1"/>
</dbReference>
<evidence type="ECO:0008006" key="3">
    <source>
        <dbReference type="Google" id="ProtNLM"/>
    </source>
</evidence>